<dbReference type="NCBIfam" id="TIGR00711">
    <property type="entry name" value="efflux_EmrB"/>
    <property type="match status" value="1"/>
</dbReference>
<keyword evidence="6 7" id="KW-0472">Membrane</keyword>
<feature type="transmembrane region" description="Helical" evidence="7">
    <location>
        <begin position="118"/>
        <end position="136"/>
    </location>
</feature>
<evidence type="ECO:0000256" key="3">
    <source>
        <dbReference type="ARBA" id="ARBA00022475"/>
    </source>
</evidence>
<dbReference type="InterPro" id="IPR004638">
    <property type="entry name" value="EmrB-like"/>
</dbReference>
<dbReference type="PANTHER" id="PTHR42718:SF46">
    <property type="entry name" value="BLR6921 PROTEIN"/>
    <property type="match status" value="1"/>
</dbReference>
<dbReference type="Proteomes" id="UP000006461">
    <property type="component" value="Chromosome"/>
</dbReference>
<evidence type="ECO:0000259" key="8">
    <source>
        <dbReference type="PROSITE" id="PS50850"/>
    </source>
</evidence>
<feature type="transmembrane region" description="Helical" evidence="7">
    <location>
        <begin position="415"/>
        <end position="437"/>
    </location>
</feature>
<feature type="transmembrane region" description="Helical" evidence="7">
    <location>
        <begin position="175"/>
        <end position="197"/>
    </location>
</feature>
<keyword evidence="3" id="KW-1003">Cell membrane</keyword>
<dbReference type="PROSITE" id="PS50850">
    <property type="entry name" value="MFS"/>
    <property type="match status" value="1"/>
</dbReference>
<dbReference type="PRINTS" id="PR01036">
    <property type="entry name" value="TCRTETB"/>
</dbReference>
<evidence type="ECO:0000313" key="10">
    <source>
        <dbReference type="Proteomes" id="UP000006461"/>
    </source>
</evidence>
<dbReference type="InterPro" id="IPR005829">
    <property type="entry name" value="Sugar_transporter_CS"/>
</dbReference>
<feature type="transmembrane region" description="Helical" evidence="7">
    <location>
        <begin position="313"/>
        <end position="330"/>
    </location>
</feature>
<protein>
    <submittedName>
        <fullName evidence="9">Antibiotic antiporter</fullName>
    </submittedName>
</protein>
<dbReference type="PANTHER" id="PTHR42718">
    <property type="entry name" value="MAJOR FACILITATOR SUPERFAMILY MULTIDRUG TRANSPORTER MFSC"/>
    <property type="match status" value="1"/>
</dbReference>
<feature type="transmembrane region" description="Helical" evidence="7">
    <location>
        <begin position="209"/>
        <end position="229"/>
    </location>
</feature>
<dbReference type="AlphaFoldDB" id="I4EXQ0"/>
<keyword evidence="4 7" id="KW-0812">Transmembrane</keyword>
<keyword evidence="10" id="KW-1185">Reference proteome</keyword>
<accession>I4EXQ0</accession>
<dbReference type="InterPro" id="IPR011701">
    <property type="entry name" value="MFS"/>
</dbReference>
<dbReference type="PROSITE" id="PS00216">
    <property type="entry name" value="SUGAR_TRANSPORT_1"/>
    <property type="match status" value="1"/>
</dbReference>
<dbReference type="eggNOG" id="COG0477">
    <property type="taxonomic scope" value="Bacteria"/>
</dbReference>
<feature type="transmembrane region" description="Helical" evidence="7">
    <location>
        <begin position="148"/>
        <end position="169"/>
    </location>
</feature>
<sequence>MTGDTEVLAGAGRTARHRPNAVLAVACVASFMGILDVSIVNVALPSMRDSLGLSSTGLQWVVNGYTLTYAGLLLVGGRAADLLGRRRVFLGGLALFTVASLAGGLAQEGWQLVAARALQGVGGAIFTPATLTLVTTTFREPRERARALGIWSGVASAGGALGGVIGGVLTGLLDWRWVLFVNVPIGVLTFAAASWALVREPRLPLRGRLDLPGAVTVTLGSACLIGGLVRSEESGWGSPSTLGLFAAAVVLLAVFVVLERRAAHPLVPLSVFRIRSLALANGLSLLTSGLVPAVFFFVSLYLQQGLGMEPLQAGIALLPAGLGMVVGAQAGPRLLRRFPLRAVYLSASLLSVASLLWLSRFGSGGGSARDVLLPLFLATVGFGTAGLPVTLSATSGVGPDRAGLASGLLNTSRQVGGAVGLAGLVVIAATVTARVTADGGAPVTALTDGFGVALVVGAGLVLLAALGGLALPEVDRQPARPKT</sequence>
<dbReference type="EMBL" id="FO203431">
    <property type="protein sequence ID" value="CCH88163.1"/>
    <property type="molecule type" value="Genomic_DNA"/>
</dbReference>
<organism evidence="9 10">
    <name type="scientific">Modestobacter italicus (strain DSM 44449 / CECT 9708 / BC 501)</name>
    <dbReference type="NCBI Taxonomy" id="2732864"/>
    <lineage>
        <taxon>Bacteria</taxon>
        <taxon>Bacillati</taxon>
        <taxon>Actinomycetota</taxon>
        <taxon>Actinomycetes</taxon>
        <taxon>Geodermatophilales</taxon>
        <taxon>Geodermatophilaceae</taxon>
        <taxon>Modestobacter</taxon>
    </lineage>
</organism>
<evidence type="ECO:0000256" key="4">
    <source>
        <dbReference type="ARBA" id="ARBA00022692"/>
    </source>
</evidence>
<gene>
    <name evidence="9" type="ordered locus">MODMU_2734</name>
</gene>
<dbReference type="CDD" id="cd17321">
    <property type="entry name" value="MFS_MMR_MDR_like"/>
    <property type="match status" value="1"/>
</dbReference>
<dbReference type="Gene3D" id="1.20.1250.20">
    <property type="entry name" value="MFS general substrate transporter like domains"/>
    <property type="match status" value="1"/>
</dbReference>
<feature type="domain" description="Major facilitator superfamily (MFS) profile" evidence="8">
    <location>
        <begin position="22"/>
        <end position="476"/>
    </location>
</feature>
<dbReference type="OMA" id="YSHLYYL"/>
<dbReference type="STRING" id="477641.MODMU_2734"/>
<feature type="transmembrane region" description="Helical" evidence="7">
    <location>
        <begin position="21"/>
        <end position="44"/>
    </location>
</feature>
<feature type="transmembrane region" description="Helical" evidence="7">
    <location>
        <begin position="342"/>
        <end position="359"/>
    </location>
</feature>
<comment type="subcellular location">
    <subcellularLocation>
        <location evidence="1">Cell membrane</location>
        <topology evidence="1">Multi-pass membrane protein</topology>
    </subcellularLocation>
</comment>
<reference evidence="9 10" key="1">
    <citation type="journal article" date="2012" name="J. Bacteriol.">
        <title>Genome Sequence of Radiation-Resistant Modestobacter marinus Strain BC501, a Representative Actinobacterium That Thrives on Calcareous Stone Surfaces.</title>
        <authorList>
            <person name="Normand P."/>
            <person name="Gury J."/>
            <person name="Pujic P."/>
            <person name="Chouaia B."/>
            <person name="Crotti E."/>
            <person name="Brusetti L."/>
            <person name="Daffonchio D."/>
            <person name="Vacherie B."/>
            <person name="Barbe V."/>
            <person name="Medigue C."/>
            <person name="Calteau A."/>
            <person name="Ghodhbane-Gtari F."/>
            <person name="Essoussi I."/>
            <person name="Nouioui I."/>
            <person name="Abbassi-Ghozzi I."/>
            <person name="Gtari M."/>
        </authorList>
    </citation>
    <scope>NUCLEOTIDE SEQUENCE [LARGE SCALE GENOMIC DNA]</scope>
    <source>
        <strain evidence="10">BC 501</strain>
    </source>
</reference>
<dbReference type="SUPFAM" id="SSF103473">
    <property type="entry name" value="MFS general substrate transporter"/>
    <property type="match status" value="1"/>
</dbReference>
<feature type="transmembrane region" description="Helical" evidence="7">
    <location>
        <begin position="56"/>
        <end position="76"/>
    </location>
</feature>
<feature type="transmembrane region" description="Helical" evidence="7">
    <location>
        <begin position="449"/>
        <end position="471"/>
    </location>
</feature>
<proteinExistence type="predicted"/>
<dbReference type="KEGG" id="mmar:MODMU_2734"/>
<dbReference type="GO" id="GO:0022857">
    <property type="term" value="F:transmembrane transporter activity"/>
    <property type="evidence" value="ECO:0007669"/>
    <property type="project" value="InterPro"/>
</dbReference>
<keyword evidence="2" id="KW-0813">Transport</keyword>
<feature type="transmembrane region" description="Helical" evidence="7">
    <location>
        <begin position="241"/>
        <end position="258"/>
    </location>
</feature>
<dbReference type="OrthoDB" id="4080117at2"/>
<dbReference type="Gene3D" id="1.20.1720.10">
    <property type="entry name" value="Multidrug resistance protein D"/>
    <property type="match status" value="1"/>
</dbReference>
<evidence type="ECO:0000256" key="6">
    <source>
        <dbReference type="ARBA" id="ARBA00023136"/>
    </source>
</evidence>
<dbReference type="Pfam" id="PF07690">
    <property type="entry name" value="MFS_1"/>
    <property type="match status" value="1"/>
</dbReference>
<dbReference type="InterPro" id="IPR036259">
    <property type="entry name" value="MFS_trans_sf"/>
</dbReference>
<dbReference type="eggNOG" id="COG2814">
    <property type="taxonomic scope" value="Bacteria"/>
</dbReference>
<feature type="transmembrane region" description="Helical" evidence="7">
    <location>
        <begin position="279"/>
        <end position="301"/>
    </location>
</feature>
<feature type="transmembrane region" description="Helical" evidence="7">
    <location>
        <begin position="88"/>
        <end position="106"/>
    </location>
</feature>
<evidence type="ECO:0000256" key="1">
    <source>
        <dbReference type="ARBA" id="ARBA00004651"/>
    </source>
</evidence>
<dbReference type="HOGENOM" id="CLU_000960_28_2_11"/>
<evidence type="ECO:0000256" key="2">
    <source>
        <dbReference type="ARBA" id="ARBA00022448"/>
    </source>
</evidence>
<feature type="transmembrane region" description="Helical" evidence="7">
    <location>
        <begin position="371"/>
        <end position="394"/>
    </location>
</feature>
<dbReference type="GO" id="GO:0005886">
    <property type="term" value="C:plasma membrane"/>
    <property type="evidence" value="ECO:0007669"/>
    <property type="project" value="UniProtKB-SubCell"/>
</dbReference>
<dbReference type="InterPro" id="IPR020846">
    <property type="entry name" value="MFS_dom"/>
</dbReference>
<name>I4EXQ0_MODI5</name>
<keyword evidence="5 7" id="KW-1133">Transmembrane helix</keyword>
<evidence type="ECO:0000256" key="5">
    <source>
        <dbReference type="ARBA" id="ARBA00022989"/>
    </source>
</evidence>
<evidence type="ECO:0000256" key="7">
    <source>
        <dbReference type="SAM" id="Phobius"/>
    </source>
</evidence>
<evidence type="ECO:0000313" key="9">
    <source>
        <dbReference type="EMBL" id="CCH88163.1"/>
    </source>
</evidence>